<proteinExistence type="predicted"/>
<organism evidence="2 3">
    <name type="scientific">Dermatophagoides farinae</name>
    <name type="common">American house dust mite</name>
    <dbReference type="NCBI Taxonomy" id="6954"/>
    <lineage>
        <taxon>Eukaryota</taxon>
        <taxon>Metazoa</taxon>
        <taxon>Ecdysozoa</taxon>
        <taxon>Arthropoda</taxon>
        <taxon>Chelicerata</taxon>
        <taxon>Arachnida</taxon>
        <taxon>Acari</taxon>
        <taxon>Acariformes</taxon>
        <taxon>Sarcoptiformes</taxon>
        <taxon>Astigmata</taxon>
        <taxon>Psoroptidia</taxon>
        <taxon>Analgoidea</taxon>
        <taxon>Pyroglyphidae</taxon>
        <taxon>Dermatophagoidinae</taxon>
        <taxon>Dermatophagoides</taxon>
    </lineage>
</organism>
<dbReference type="EMBL" id="ASGP02000002">
    <property type="protein sequence ID" value="KAH9522580.1"/>
    <property type="molecule type" value="Genomic_DNA"/>
</dbReference>
<protein>
    <submittedName>
        <fullName evidence="2">Uncharacterized protein</fullName>
    </submittedName>
</protein>
<feature type="compositionally biased region" description="Low complexity" evidence="1">
    <location>
        <begin position="70"/>
        <end position="90"/>
    </location>
</feature>
<feature type="region of interest" description="Disordered" evidence="1">
    <location>
        <begin position="65"/>
        <end position="103"/>
    </location>
</feature>
<reference evidence="2" key="1">
    <citation type="submission" date="2013-05" db="EMBL/GenBank/DDBJ databases">
        <authorList>
            <person name="Yim A.K.Y."/>
            <person name="Chan T.F."/>
            <person name="Ji K.M."/>
            <person name="Liu X.Y."/>
            <person name="Zhou J.W."/>
            <person name="Li R.Q."/>
            <person name="Yang K.Y."/>
            <person name="Li J."/>
            <person name="Li M."/>
            <person name="Law P.T.W."/>
            <person name="Wu Y.L."/>
            <person name="Cai Z.L."/>
            <person name="Qin H."/>
            <person name="Bao Y."/>
            <person name="Leung R.K.K."/>
            <person name="Ng P.K.S."/>
            <person name="Zou J."/>
            <person name="Zhong X.J."/>
            <person name="Ran P.X."/>
            <person name="Zhong N.S."/>
            <person name="Liu Z.G."/>
            <person name="Tsui S.K.W."/>
        </authorList>
    </citation>
    <scope>NUCLEOTIDE SEQUENCE</scope>
    <source>
        <strain evidence="2">Derf</strain>
        <tissue evidence="2">Whole organism</tissue>
    </source>
</reference>
<sequence length="392" mass="46467">MGNSKSSMDNNLHKSFDDYLIDNGIKQSSNSIYMKSFDEYYHLYGSEQKISELKRGRSLFYTKSKSTVTNNNNNNNQHHQKQQQNFKRNNSLPPASRLQRKQQSMNTNEMMMIEQKQLHKGFDMIRHHFGQKDCEWSPRLTELETSILLLNEKVTELELSRQDCVRKLSQLKIELEQQHQQQQQQQQQQKSPNSRKILPLPPNNNKSRHNYGHILRIKFIENYMKRLENLLRIDREPFLAITTCSSSSSSSIDHHINNVDDRFCDEKYDDNGMRIPMPLPPPPPPTQLSSSRLTTTTTTEMKCQQIKNYYEYLLKTVMPQLYGNQNSFKNKSDENYCQFRKTLMELRYRVQMITTQSEQQLLDAKRAFIQEIDSYLKTLNNMIVHCDHHHYD</sequence>
<evidence type="ECO:0000313" key="2">
    <source>
        <dbReference type="EMBL" id="KAH9522580.1"/>
    </source>
</evidence>
<dbReference type="Proteomes" id="UP000790347">
    <property type="component" value="Unassembled WGS sequence"/>
</dbReference>
<accession>A0A922LBX8</accession>
<comment type="caution">
    <text evidence="2">The sequence shown here is derived from an EMBL/GenBank/DDBJ whole genome shotgun (WGS) entry which is preliminary data.</text>
</comment>
<feature type="compositionally biased region" description="Low complexity" evidence="1">
    <location>
        <begin position="179"/>
        <end position="189"/>
    </location>
</feature>
<dbReference type="AlphaFoldDB" id="A0A922LBX8"/>
<gene>
    <name evidence="2" type="ORF">DERF_006144</name>
</gene>
<reference evidence="2" key="2">
    <citation type="journal article" date="2022" name="Res Sq">
        <title>Comparative Genomics Reveals Insights into the Divergent Evolution of Astigmatic Mites and Household Pest Adaptations.</title>
        <authorList>
            <person name="Xiong Q."/>
            <person name="Wan A.T.-Y."/>
            <person name="Liu X.-Y."/>
            <person name="Fung C.S.-H."/>
            <person name="Xiao X."/>
            <person name="Malainual N."/>
            <person name="Hou J."/>
            <person name="Wang L."/>
            <person name="Wang M."/>
            <person name="Yang K."/>
            <person name="Cui Y."/>
            <person name="Leung E."/>
            <person name="Nong W."/>
            <person name="Shin S.-K."/>
            <person name="Au S."/>
            <person name="Jeong K.Y."/>
            <person name="Chew F.T."/>
            <person name="Hui J."/>
            <person name="Leung T.F."/>
            <person name="Tungtrongchitr A."/>
            <person name="Zhong N."/>
            <person name="Liu Z."/>
            <person name="Tsui S."/>
        </authorList>
    </citation>
    <scope>NUCLEOTIDE SEQUENCE</scope>
    <source>
        <strain evidence="2">Derf</strain>
        <tissue evidence="2">Whole organism</tissue>
    </source>
</reference>
<name>A0A922LBX8_DERFA</name>
<evidence type="ECO:0000313" key="3">
    <source>
        <dbReference type="Proteomes" id="UP000790347"/>
    </source>
</evidence>
<keyword evidence="3" id="KW-1185">Reference proteome</keyword>
<feature type="region of interest" description="Disordered" evidence="1">
    <location>
        <begin position="179"/>
        <end position="208"/>
    </location>
</feature>
<evidence type="ECO:0000256" key="1">
    <source>
        <dbReference type="SAM" id="MobiDB-lite"/>
    </source>
</evidence>